<keyword evidence="1" id="KW-0235">DNA replication</keyword>
<dbReference type="PANTHER" id="PTHR10763">
    <property type="entry name" value="CELL DIVISION CONTROL PROTEIN 6-RELATED"/>
    <property type="match status" value="1"/>
</dbReference>
<keyword evidence="2" id="KW-0547">Nucleotide-binding</keyword>
<organism evidence="5 6">
    <name type="scientific">Halolamina litorea</name>
    <dbReference type="NCBI Taxonomy" id="1515593"/>
    <lineage>
        <taxon>Archaea</taxon>
        <taxon>Methanobacteriati</taxon>
        <taxon>Methanobacteriota</taxon>
        <taxon>Stenosarchaea group</taxon>
        <taxon>Halobacteria</taxon>
        <taxon>Halobacteriales</taxon>
        <taxon>Haloferacaceae</taxon>
    </lineage>
</organism>
<dbReference type="RefSeq" id="WP_267648182.1">
    <property type="nucleotide sequence ID" value="NZ_JANHGR010000003.1"/>
</dbReference>
<dbReference type="EMBL" id="JBHUCZ010000012">
    <property type="protein sequence ID" value="MFD1568435.1"/>
    <property type="molecule type" value="Genomic_DNA"/>
</dbReference>
<evidence type="ECO:0000256" key="3">
    <source>
        <dbReference type="ARBA" id="ARBA00022840"/>
    </source>
</evidence>
<dbReference type="AlphaFoldDB" id="A0ABD6BUF5"/>
<protein>
    <submittedName>
        <fullName evidence="5">Cdc6/Cdc18 family protein</fullName>
    </submittedName>
</protein>
<dbReference type="Gene3D" id="3.40.50.300">
    <property type="entry name" value="P-loop containing nucleotide triphosphate hydrolases"/>
    <property type="match status" value="1"/>
</dbReference>
<reference evidence="5 6" key="1">
    <citation type="journal article" date="2019" name="Int. J. Syst. Evol. Microbiol.">
        <title>The Global Catalogue of Microorganisms (GCM) 10K type strain sequencing project: providing services to taxonomists for standard genome sequencing and annotation.</title>
        <authorList>
            <consortium name="The Broad Institute Genomics Platform"/>
            <consortium name="The Broad Institute Genome Sequencing Center for Infectious Disease"/>
            <person name="Wu L."/>
            <person name="Ma J."/>
        </authorList>
    </citation>
    <scope>NUCLEOTIDE SEQUENCE [LARGE SCALE GENOMIC DNA]</scope>
    <source>
        <strain evidence="5 6">CGMCC 1.12859</strain>
    </source>
</reference>
<evidence type="ECO:0000313" key="5">
    <source>
        <dbReference type="EMBL" id="MFD1568435.1"/>
    </source>
</evidence>
<gene>
    <name evidence="5" type="ORF">ACFSAU_13135</name>
</gene>
<dbReference type="InterPro" id="IPR050311">
    <property type="entry name" value="ORC1/CDC6"/>
</dbReference>
<dbReference type="InterPro" id="IPR027417">
    <property type="entry name" value="P-loop_NTPase"/>
</dbReference>
<feature type="domain" description="AAA+ ATPase" evidence="4">
    <location>
        <begin position="40"/>
        <end position="178"/>
    </location>
</feature>
<dbReference type="InterPro" id="IPR003593">
    <property type="entry name" value="AAA+_ATPase"/>
</dbReference>
<keyword evidence="3" id="KW-0067">ATP-binding</keyword>
<dbReference type="GO" id="GO:0005524">
    <property type="term" value="F:ATP binding"/>
    <property type="evidence" value="ECO:0007669"/>
    <property type="project" value="UniProtKB-KW"/>
</dbReference>
<sequence length="336" mass="37842">MYVAADKLEEHHLPRAMPGRERQLQRISNVLEPATEGKPAESCWEIGPSGVGKTSTAKYLLRELRWNWSIESEYVSCVSNTRWEALKKIADEHPSVLATQNTSTERLRELIAAPDEPFVVILDEIGGLEETALLSDLAGIEWLSLILIGHRRSNALGQIPDAVDYLRYSEIIEFDPYSHDALFTILAARREVALQHGVVDDRQLERIVAEAGGSARFGVQALRSAVDLGIDRGHTTVREEDLEDCFEHAHARIRKQQLESLGVNHQLVYRAIRQSGAVRPQEIFEGYEELGGSNTRQMVVQYRKKLDEYGLIQETPDGWVAVDETLAAPLREQRIA</sequence>
<dbReference type="InterPro" id="IPR041664">
    <property type="entry name" value="AAA_16"/>
</dbReference>
<dbReference type="SMART" id="SM00382">
    <property type="entry name" value="AAA"/>
    <property type="match status" value="1"/>
</dbReference>
<dbReference type="GO" id="GO:0006260">
    <property type="term" value="P:DNA replication"/>
    <property type="evidence" value="ECO:0007669"/>
    <property type="project" value="UniProtKB-KW"/>
</dbReference>
<dbReference type="PANTHER" id="PTHR10763:SF22">
    <property type="entry name" value="ORC1-TYPE DNA REPLICATION PROTEIN"/>
    <property type="match status" value="1"/>
</dbReference>
<evidence type="ECO:0000259" key="4">
    <source>
        <dbReference type="SMART" id="SM00382"/>
    </source>
</evidence>
<keyword evidence="6" id="KW-1185">Reference proteome</keyword>
<evidence type="ECO:0000256" key="2">
    <source>
        <dbReference type="ARBA" id="ARBA00022741"/>
    </source>
</evidence>
<dbReference type="Proteomes" id="UP001597139">
    <property type="component" value="Unassembled WGS sequence"/>
</dbReference>
<name>A0ABD6BUF5_9EURY</name>
<dbReference type="Gene3D" id="1.10.8.60">
    <property type="match status" value="1"/>
</dbReference>
<evidence type="ECO:0000313" key="6">
    <source>
        <dbReference type="Proteomes" id="UP001597139"/>
    </source>
</evidence>
<comment type="caution">
    <text evidence="5">The sequence shown here is derived from an EMBL/GenBank/DDBJ whole genome shotgun (WGS) entry which is preliminary data.</text>
</comment>
<dbReference type="Pfam" id="PF22703">
    <property type="entry name" value="Cdc6_lid"/>
    <property type="match status" value="1"/>
</dbReference>
<proteinExistence type="predicted"/>
<accession>A0ABD6BUF5</accession>
<dbReference type="SUPFAM" id="SSF52540">
    <property type="entry name" value="P-loop containing nucleoside triphosphate hydrolases"/>
    <property type="match status" value="1"/>
</dbReference>
<dbReference type="InterPro" id="IPR055237">
    <property type="entry name" value="Cdc6_lid"/>
</dbReference>
<evidence type="ECO:0000256" key="1">
    <source>
        <dbReference type="ARBA" id="ARBA00022705"/>
    </source>
</evidence>
<dbReference type="Pfam" id="PF13191">
    <property type="entry name" value="AAA_16"/>
    <property type="match status" value="1"/>
</dbReference>